<protein>
    <submittedName>
        <fullName evidence="2">Uncharacterized protein</fullName>
    </submittedName>
</protein>
<keyword evidence="1" id="KW-1133">Transmembrane helix</keyword>
<gene>
    <name evidence="2" type="ORF">PORUE0001_1437</name>
</gene>
<evidence type="ECO:0000313" key="2">
    <source>
        <dbReference type="EMBL" id="EEK16265.1"/>
    </source>
</evidence>
<dbReference type="RefSeq" id="WP_007365873.1">
    <property type="nucleotide sequence ID" value="NZ_ACLR01000183.1"/>
</dbReference>
<evidence type="ECO:0000313" key="3">
    <source>
        <dbReference type="Proteomes" id="UP000003303"/>
    </source>
</evidence>
<keyword evidence="3" id="KW-1185">Reference proteome</keyword>
<reference evidence="2 3" key="1">
    <citation type="submission" date="2009-04" db="EMBL/GenBank/DDBJ databases">
        <authorList>
            <person name="Sebastian Y."/>
            <person name="Madupu R."/>
            <person name="Durkin A.S."/>
            <person name="Torralba M."/>
            <person name="Methe B."/>
            <person name="Sutton G.G."/>
            <person name="Strausberg R.L."/>
            <person name="Nelson K.E."/>
        </authorList>
    </citation>
    <scope>NUCLEOTIDE SEQUENCE [LARGE SCALE GENOMIC DNA]</scope>
    <source>
        <strain evidence="2 3">60-3</strain>
    </source>
</reference>
<sequence length="316" mass="35690">MRYRLLLYILLICGGGGLWSFAAAQDVAITTELTPSTIQIGEYAQIKMTIRTNDLDNTLLVIPQERQMGQAEMIAFEVTDTIPLQGTEVQLNALMTITSFAEGMAELPAFGVTVGGKSYFSKPLYLKVTMPEVDTTQPLKYNPIKAPVSVSLRWWEYILLVLMSPITWVVLGIVAVVLFILWYRNYKRTRPEPEVVVVPLTALETFDQTLATLRALPFDHQEEQIAYYDGLITALRSYLTEGLDLEIDELTARELAQLLQKAPYDVAPNALAQWVIHSEWVRFADTWAEPAWQDEDATTIYEVVHQLASRKEGKSL</sequence>
<dbReference type="OrthoDB" id="9807384at2"/>
<keyword evidence="1" id="KW-0812">Transmembrane</keyword>
<dbReference type="STRING" id="596327.PORUE0001_1437"/>
<evidence type="ECO:0000256" key="1">
    <source>
        <dbReference type="SAM" id="Phobius"/>
    </source>
</evidence>
<accession>C2MDE2</accession>
<name>C2MDE2_9PORP</name>
<keyword evidence="1" id="KW-0472">Membrane</keyword>
<organism evidence="2 3">
    <name type="scientific">Porphyromonas uenonis 60-3</name>
    <dbReference type="NCBI Taxonomy" id="596327"/>
    <lineage>
        <taxon>Bacteria</taxon>
        <taxon>Pseudomonadati</taxon>
        <taxon>Bacteroidota</taxon>
        <taxon>Bacteroidia</taxon>
        <taxon>Bacteroidales</taxon>
        <taxon>Porphyromonadaceae</taxon>
        <taxon>Porphyromonas</taxon>
    </lineage>
</organism>
<proteinExistence type="predicted"/>
<feature type="transmembrane region" description="Helical" evidence="1">
    <location>
        <begin position="154"/>
        <end position="183"/>
    </location>
</feature>
<comment type="caution">
    <text evidence="2">The sequence shown here is derived from an EMBL/GenBank/DDBJ whole genome shotgun (WGS) entry which is preliminary data.</text>
</comment>
<dbReference type="Proteomes" id="UP000003303">
    <property type="component" value="Unassembled WGS sequence"/>
</dbReference>
<dbReference type="EMBL" id="ACLR01000183">
    <property type="protein sequence ID" value="EEK16265.1"/>
    <property type="molecule type" value="Genomic_DNA"/>
</dbReference>
<dbReference type="AlphaFoldDB" id="C2MDE2"/>